<name>A0A377FVV1_9BACL</name>
<dbReference type="Proteomes" id="UP000254060">
    <property type="component" value="Unassembled WGS sequence"/>
</dbReference>
<gene>
    <name evidence="1" type="ORF">NCTC13163_01989</name>
</gene>
<reference evidence="1 2" key="1">
    <citation type="submission" date="2018-06" db="EMBL/GenBank/DDBJ databases">
        <authorList>
            <consortium name="Pathogen Informatics"/>
            <person name="Doyle S."/>
        </authorList>
    </citation>
    <scope>NUCLEOTIDE SEQUENCE [LARGE SCALE GENOMIC DNA]</scope>
    <source>
        <strain evidence="1 2">NCTC13163</strain>
    </source>
</reference>
<dbReference type="RefSeq" id="WP_024369961.1">
    <property type="nucleotide sequence ID" value="NZ_UGGP01000001.1"/>
</dbReference>
<sequence length="79" mass="9057">METYIELYNGGELEDRAVINDGMTFGRVTIVEMFYQTGHIFGYVKANGEKHFFLEPIAEDDTFTADGETYSLQQFIALF</sequence>
<evidence type="ECO:0000313" key="2">
    <source>
        <dbReference type="Proteomes" id="UP000254060"/>
    </source>
</evidence>
<dbReference type="AlphaFoldDB" id="A0A377FVV1"/>
<accession>A0A377FVV1</accession>
<organism evidence="1 2">
    <name type="scientific">Exiguobacterium aurantiacum</name>
    <dbReference type="NCBI Taxonomy" id="33987"/>
    <lineage>
        <taxon>Bacteria</taxon>
        <taxon>Bacillati</taxon>
        <taxon>Bacillota</taxon>
        <taxon>Bacilli</taxon>
        <taxon>Bacillales</taxon>
        <taxon>Bacillales Family XII. Incertae Sedis</taxon>
        <taxon>Exiguobacterium</taxon>
    </lineage>
</organism>
<dbReference type="OrthoDB" id="2354454at2"/>
<dbReference type="STRING" id="1397694.GCA_000702585_02482"/>
<proteinExistence type="predicted"/>
<dbReference type="EMBL" id="UGGP01000001">
    <property type="protein sequence ID" value="STO08616.1"/>
    <property type="molecule type" value="Genomic_DNA"/>
</dbReference>
<evidence type="ECO:0000313" key="1">
    <source>
        <dbReference type="EMBL" id="STO08616.1"/>
    </source>
</evidence>
<protein>
    <submittedName>
        <fullName evidence="1">Uncharacterized protein</fullName>
    </submittedName>
</protein>